<reference evidence="1" key="1">
    <citation type="submission" date="2019-05" db="EMBL/GenBank/DDBJ databases">
        <title>Metatranscriptomic reconstruction reveals RNA viruses with the potential to shape carbon cycling in soil.</title>
        <authorList>
            <person name="Starr E.P."/>
            <person name="Nuccio E."/>
            <person name="Pett-Ridge J."/>
            <person name="Banfield J.F."/>
            <person name="Firestone M.K."/>
        </authorList>
    </citation>
    <scope>NUCLEOTIDE SEQUENCE</scope>
    <source>
        <strain evidence="1">H4_Rhizo_45_scaffold_207</strain>
    </source>
</reference>
<organism evidence="1">
    <name type="scientific">Leviviridae sp</name>
    <dbReference type="NCBI Taxonomy" id="2027243"/>
    <lineage>
        <taxon>Viruses</taxon>
        <taxon>Riboviria</taxon>
        <taxon>Orthornavirae</taxon>
        <taxon>Lenarviricota</taxon>
        <taxon>Leviviricetes</taxon>
        <taxon>Norzivirales</taxon>
        <taxon>Fiersviridae</taxon>
    </lineage>
</organism>
<sequence>MNVFKSLDIVFPSGSARTFGEVVGVNIRVFVDNVDLGEIDMKRKAWYVNASVNAFHMHRSLVRDFTDLVRGVPIRQSELKRAKRLITLAVADAYLSNRKTDSQVFCYYLNIVQAPGLPVVRMTRDPMHAGWVWPEIPDFGVTLETRIDWLVSNFRAVLAA</sequence>
<proteinExistence type="predicted"/>
<name>A0A514D9U3_9VIRU</name>
<dbReference type="EMBL" id="MN035487">
    <property type="protein sequence ID" value="QDH90381.1"/>
    <property type="molecule type" value="Genomic_RNA"/>
</dbReference>
<protein>
    <submittedName>
        <fullName evidence="1">Uncharacterized protein</fullName>
    </submittedName>
</protein>
<accession>A0A514D9U3</accession>
<evidence type="ECO:0000313" key="1">
    <source>
        <dbReference type="EMBL" id="QDH90381.1"/>
    </source>
</evidence>
<gene>
    <name evidence="1" type="ORF">H4Rhizo45207_000001</name>
</gene>